<evidence type="ECO:0000313" key="1">
    <source>
        <dbReference type="EMBL" id="TGX83892.1"/>
    </source>
</evidence>
<dbReference type="Proteomes" id="UP000308886">
    <property type="component" value="Unassembled WGS sequence"/>
</dbReference>
<proteinExistence type="predicted"/>
<name>A0AC61QUN8_9BACT</name>
<gene>
    <name evidence="1" type="ORF">E5358_01580</name>
</gene>
<sequence>MTCTILTAMLLASTLYAEARQEMQCDSIPQEQGTAIKGVIANQLTHVPLRGACISLSNGKTITTSWDGKYCITDTAFATASITKNGFLTRHLRCDEFTDTLFLLPSSRTIAEVTVWGKRGNHANLFTPMSKTDAELAEIGGNMGSNILGLLLFAAEKLKILPDFGKKRRMWEEKQRMIIDNY</sequence>
<keyword evidence="2" id="KW-1185">Reference proteome</keyword>
<organism evidence="1 2">
    <name type="scientific">Palleniella muris</name>
    <dbReference type="NCBI Taxonomy" id="3038145"/>
    <lineage>
        <taxon>Bacteria</taxon>
        <taxon>Pseudomonadati</taxon>
        <taxon>Bacteroidota</taxon>
        <taxon>Bacteroidia</taxon>
        <taxon>Bacteroidales</taxon>
        <taxon>Prevotellaceae</taxon>
        <taxon>Palleniella</taxon>
    </lineage>
</organism>
<reference evidence="1" key="1">
    <citation type="submission" date="2019-04" db="EMBL/GenBank/DDBJ databases">
        <title>Microbes associate with the intestines of laboratory mice.</title>
        <authorList>
            <person name="Navarre W."/>
            <person name="Wong E."/>
            <person name="Huang K."/>
            <person name="Tropini C."/>
            <person name="Ng K."/>
            <person name="Yu B."/>
        </authorList>
    </citation>
    <scope>NUCLEOTIDE SEQUENCE</scope>
    <source>
        <strain evidence="1">NM73_A23</strain>
    </source>
</reference>
<dbReference type="EMBL" id="SRZC01000002">
    <property type="protein sequence ID" value="TGX83892.1"/>
    <property type="molecule type" value="Genomic_DNA"/>
</dbReference>
<protein>
    <submittedName>
        <fullName evidence="1">Uncharacterized protein</fullName>
    </submittedName>
</protein>
<comment type="caution">
    <text evidence="1">The sequence shown here is derived from an EMBL/GenBank/DDBJ whole genome shotgun (WGS) entry which is preliminary data.</text>
</comment>
<evidence type="ECO:0000313" key="2">
    <source>
        <dbReference type="Proteomes" id="UP000308886"/>
    </source>
</evidence>
<accession>A0AC61QUN8</accession>